<dbReference type="Pfam" id="PF05970">
    <property type="entry name" value="PIF1"/>
    <property type="match status" value="1"/>
</dbReference>
<dbReference type="InterPro" id="IPR010285">
    <property type="entry name" value="DNA_helicase_pif1-like_DEAD"/>
</dbReference>
<dbReference type="SUPFAM" id="SSF52540">
    <property type="entry name" value="P-loop containing nucleoside triphosphate hydrolases"/>
    <property type="match status" value="2"/>
</dbReference>
<dbReference type="CDD" id="cd18809">
    <property type="entry name" value="SF1_C_RecD"/>
    <property type="match status" value="1"/>
</dbReference>
<evidence type="ECO:0000313" key="3">
    <source>
        <dbReference type="EMBL" id="AWG24532.1"/>
    </source>
</evidence>
<feature type="region of interest" description="Disordered" evidence="1">
    <location>
        <begin position="638"/>
        <end position="669"/>
    </location>
</feature>
<keyword evidence="4" id="KW-1185">Reference proteome</keyword>
<dbReference type="InterPro" id="IPR027417">
    <property type="entry name" value="P-loop_NTPase"/>
</dbReference>
<evidence type="ECO:0000259" key="2">
    <source>
        <dbReference type="SMART" id="SM00382"/>
    </source>
</evidence>
<dbReference type="OrthoDB" id="9763659at2"/>
<dbReference type="AlphaFoldDB" id="A0A2S1LLA5"/>
<dbReference type="FunFam" id="3.40.50.300:FF:001498">
    <property type="entry name" value="ATP-dependent DNA helicase"/>
    <property type="match status" value="1"/>
</dbReference>
<dbReference type="GO" id="GO:0003678">
    <property type="term" value="F:DNA helicase activity"/>
    <property type="evidence" value="ECO:0007669"/>
    <property type="project" value="InterPro"/>
</dbReference>
<dbReference type="PANTHER" id="PTHR47642:SF7">
    <property type="entry name" value="ATP-DEPENDENT DNA HELICASE PIF1"/>
    <property type="match status" value="1"/>
</dbReference>
<sequence length="774" mass="89396">MENAIEPADYALKFINQTQRSLFLTGKAGTGKTTLLRKIIESTHKNVVVVAPTGIAALNAGGVTIHSMFQLPFAGFIPEYSNPPSFDRVKFETKNTLHRHFMHTNSRRKAIFNAMELLIIDEVSMLRADLLDAIDFVLKSLRKNNRPFGGVQVLFIGDLFQLPPIVKQEEWAFLKNYYKSIFFFSAHVIRDNPLLYIELTKIYRQKDPRFITVLNNLRNNRITKEDLSVLNQFVEPNFDTRKNKGYITLTTHNAKADEINAKELELLEAKAYSYEAEITDDFPAQLFPIDMKLELKVGAQVMFVKNDLSMDKNYYNGKTGVIQSLYEGEIRVYFPAEDKTIEVDRYEWQNIKYSLDENTREIKEEVLGTFVHYPLKLAWAITVHKSQGLTFDKAILDVSQVFAPGQAYVALSRLRSLGGLILLSEMRMNGISNDDDVMQYANTKTEDRHLEQTLRIETRVFLFNYLRNAFEWRDLADQWDLHKNTYATSGSKSEKMKHAKWGAAQANAFRTLIEPSQKFLNQLESLFRKQDFDLDFIAERVEAAYTYFFKSLDGIVYSLLKKKDEVKNQKKVKAFYEEIVEIEELQIEAVLQLMRARLMLRQVLAGKEITRDSVRSEEISMYKPWKLKVIRDAGRQSSNLLESPEESQDNEAPIEVTRNKTTSPKESRKTTVEMSLELWKEHKNINQIAQLRKLSVTTVYGHFVKLVASGDIPIERMLPEAKIAVLATIFDENEDHSAGMLKEKYGDEFTWNELKIYRAAREFIAKGTPQKEQA</sequence>
<dbReference type="InterPro" id="IPR029491">
    <property type="entry name" value="Helicase_HTH"/>
</dbReference>
<dbReference type="Pfam" id="PF14493">
    <property type="entry name" value="HTH_40"/>
    <property type="match status" value="1"/>
</dbReference>
<keyword evidence="3" id="KW-0378">Hydrolase</keyword>
<keyword evidence="3" id="KW-0067">ATP-binding</keyword>
<dbReference type="RefSeq" id="WP_108736168.1">
    <property type="nucleotide sequence ID" value="NZ_CP020919.1"/>
</dbReference>
<proteinExistence type="predicted"/>
<gene>
    <name evidence="3" type="ORF">FK004_04410</name>
</gene>
<name>A0A2S1LLA5_9FLAO</name>
<reference evidence="3 4" key="1">
    <citation type="submission" date="2017-04" db="EMBL/GenBank/DDBJ databases">
        <title>Complete genome sequence of Flavobacterium kingsejong AJ004.</title>
        <authorList>
            <person name="Lee P.C."/>
        </authorList>
    </citation>
    <scope>NUCLEOTIDE SEQUENCE [LARGE SCALE GENOMIC DNA]</scope>
    <source>
        <strain evidence="3 4">AJ004</strain>
    </source>
</reference>
<dbReference type="Gene3D" id="2.30.30.940">
    <property type="match status" value="1"/>
</dbReference>
<dbReference type="InterPro" id="IPR051055">
    <property type="entry name" value="PIF1_helicase"/>
</dbReference>
<dbReference type="SMART" id="SM00382">
    <property type="entry name" value="AAA"/>
    <property type="match status" value="1"/>
</dbReference>
<feature type="domain" description="AAA+ ATPase" evidence="2">
    <location>
        <begin position="18"/>
        <end position="208"/>
    </location>
</feature>
<dbReference type="Gene3D" id="3.40.50.300">
    <property type="entry name" value="P-loop containing nucleotide triphosphate hydrolases"/>
    <property type="match status" value="2"/>
</dbReference>
<dbReference type="GO" id="GO:0006281">
    <property type="term" value="P:DNA repair"/>
    <property type="evidence" value="ECO:0007669"/>
    <property type="project" value="InterPro"/>
</dbReference>
<dbReference type="InterPro" id="IPR003593">
    <property type="entry name" value="AAA+_ATPase"/>
</dbReference>
<accession>A0A2S1LLA5</accession>
<dbReference type="EMBL" id="CP020919">
    <property type="protein sequence ID" value="AWG24532.1"/>
    <property type="molecule type" value="Genomic_DNA"/>
</dbReference>
<dbReference type="Proteomes" id="UP000244677">
    <property type="component" value="Chromosome"/>
</dbReference>
<keyword evidence="3" id="KW-0547">Nucleotide-binding</keyword>
<evidence type="ECO:0000313" key="4">
    <source>
        <dbReference type="Proteomes" id="UP000244677"/>
    </source>
</evidence>
<dbReference type="GO" id="GO:0000723">
    <property type="term" value="P:telomere maintenance"/>
    <property type="evidence" value="ECO:0007669"/>
    <property type="project" value="InterPro"/>
</dbReference>
<organism evidence="3 4">
    <name type="scientific">Flavobacterium kingsejongi</name>
    <dbReference type="NCBI Taxonomy" id="1678728"/>
    <lineage>
        <taxon>Bacteria</taxon>
        <taxon>Pseudomonadati</taxon>
        <taxon>Bacteroidota</taxon>
        <taxon>Flavobacteriia</taxon>
        <taxon>Flavobacteriales</taxon>
        <taxon>Flavobacteriaceae</taxon>
        <taxon>Flavobacterium</taxon>
    </lineage>
</organism>
<keyword evidence="3" id="KW-0347">Helicase</keyword>
<protein>
    <submittedName>
        <fullName evidence="3">Helicase</fullName>
    </submittedName>
</protein>
<evidence type="ECO:0000256" key="1">
    <source>
        <dbReference type="SAM" id="MobiDB-lite"/>
    </source>
</evidence>
<dbReference type="KEGG" id="fki:FK004_04410"/>
<dbReference type="PANTHER" id="PTHR47642">
    <property type="entry name" value="ATP-DEPENDENT DNA HELICASE"/>
    <property type="match status" value="1"/>
</dbReference>